<feature type="transmembrane region" description="Helical" evidence="1">
    <location>
        <begin position="48"/>
        <end position="71"/>
    </location>
</feature>
<accession>A0A2N1PM42</accession>
<organism evidence="2 3">
    <name type="scientific">Candidatus Wallbacteria bacterium HGW-Wallbacteria-1</name>
    <dbReference type="NCBI Taxonomy" id="2013854"/>
    <lineage>
        <taxon>Bacteria</taxon>
        <taxon>Candidatus Walliibacteriota</taxon>
    </lineage>
</organism>
<proteinExistence type="predicted"/>
<dbReference type="EMBL" id="PGXC01000018">
    <property type="protein sequence ID" value="PKK89395.1"/>
    <property type="molecule type" value="Genomic_DNA"/>
</dbReference>
<feature type="transmembrane region" description="Helical" evidence="1">
    <location>
        <begin position="15"/>
        <end position="36"/>
    </location>
</feature>
<keyword evidence="1" id="KW-1133">Transmembrane helix</keyword>
<dbReference type="Proteomes" id="UP000233256">
    <property type="component" value="Unassembled WGS sequence"/>
</dbReference>
<dbReference type="AlphaFoldDB" id="A0A2N1PM42"/>
<evidence type="ECO:0000313" key="2">
    <source>
        <dbReference type="EMBL" id="PKK89395.1"/>
    </source>
</evidence>
<reference evidence="2 3" key="1">
    <citation type="journal article" date="2017" name="ISME J.">
        <title>Potential for microbial H2 and metal transformations associated with novel bacteria and archaea in deep terrestrial subsurface sediments.</title>
        <authorList>
            <person name="Hernsdorf A.W."/>
            <person name="Amano Y."/>
            <person name="Miyakawa K."/>
            <person name="Ise K."/>
            <person name="Suzuki Y."/>
            <person name="Anantharaman K."/>
            <person name="Probst A."/>
            <person name="Burstein D."/>
            <person name="Thomas B.C."/>
            <person name="Banfield J.F."/>
        </authorList>
    </citation>
    <scope>NUCLEOTIDE SEQUENCE [LARGE SCALE GENOMIC DNA]</scope>
    <source>
        <strain evidence="2">HGW-Wallbacteria-1</strain>
    </source>
</reference>
<evidence type="ECO:0000256" key="1">
    <source>
        <dbReference type="SAM" id="Phobius"/>
    </source>
</evidence>
<protein>
    <submittedName>
        <fullName evidence="2">Uncharacterized protein</fullName>
    </submittedName>
</protein>
<keyword evidence="1" id="KW-0472">Membrane</keyword>
<sequence length="196" mass="21577">MKSIRRNEVNFADRLLDGLTVILPFLGVLCTMLVSYKAPLYIGEYSEFTNMLMMLIAVFPLVLLTQIGQFAGFLEGRGLNSSVAGFMASFILFMGPSIFLFMNWKLDFRKPRLINGGVTQKFVQGDSCKAEIVFGEGYTVLSEMSRHQFDSLNSGAKAVLTVGRGVLLPWIGPVQVLDRNGVPVSVDVDHGIGETD</sequence>
<evidence type="ECO:0000313" key="3">
    <source>
        <dbReference type="Proteomes" id="UP000233256"/>
    </source>
</evidence>
<name>A0A2N1PM42_9BACT</name>
<keyword evidence="1" id="KW-0812">Transmembrane</keyword>
<comment type="caution">
    <text evidence="2">The sequence shown here is derived from an EMBL/GenBank/DDBJ whole genome shotgun (WGS) entry which is preliminary data.</text>
</comment>
<gene>
    <name evidence="2" type="ORF">CVV64_14395</name>
</gene>
<feature type="transmembrane region" description="Helical" evidence="1">
    <location>
        <begin position="83"/>
        <end position="102"/>
    </location>
</feature>